<dbReference type="GO" id="GO:0008270">
    <property type="term" value="F:zinc ion binding"/>
    <property type="evidence" value="ECO:0007669"/>
    <property type="project" value="UniProtKB-KW"/>
</dbReference>
<dbReference type="OrthoDB" id="4748970at2759"/>
<protein>
    <submittedName>
        <fullName evidence="7">Jg1151 protein</fullName>
    </submittedName>
</protein>
<dbReference type="SUPFAM" id="SSF57667">
    <property type="entry name" value="beta-beta-alpha zinc fingers"/>
    <property type="match status" value="2"/>
</dbReference>
<evidence type="ECO:0000259" key="6">
    <source>
        <dbReference type="PROSITE" id="PS50157"/>
    </source>
</evidence>
<dbReference type="EMBL" id="CAKXAJ010004887">
    <property type="protein sequence ID" value="CAH2208938.1"/>
    <property type="molecule type" value="Genomic_DNA"/>
</dbReference>
<gene>
    <name evidence="7" type="primary">jg1151</name>
    <name evidence="7" type="ORF">PAEG_LOCUS1398</name>
</gene>
<evidence type="ECO:0000256" key="3">
    <source>
        <dbReference type="ARBA" id="ARBA00022771"/>
    </source>
</evidence>
<keyword evidence="3 5" id="KW-0863">Zinc-finger</keyword>
<proteinExistence type="predicted"/>
<feature type="domain" description="C2H2-type" evidence="6">
    <location>
        <begin position="192"/>
        <end position="214"/>
    </location>
</feature>
<keyword evidence="8" id="KW-1185">Reference proteome</keyword>
<evidence type="ECO:0000256" key="2">
    <source>
        <dbReference type="ARBA" id="ARBA00022737"/>
    </source>
</evidence>
<dbReference type="SMART" id="SM00355">
    <property type="entry name" value="ZnF_C2H2"/>
    <property type="match status" value="7"/>
</dbReference>
<organism evidence="7 8">
    <name type="scientific">Pararge aegeria aegeria</name>
    <dbReference type="NCBI Taxonomy" id="348720"/>
    <lineage>
        <taxon>Eukaryota</taxon>
        <taxon>Metazoa</taxon>
        <taxon>Ecdysozoa</taxon>
        <taxon>Arthropoda</taxon>
        <taxon>Hexapoda</taxon>
        <taxon>Insecta</taxon>
        <taxon>Pterygota</taxon>
        <taxon>Neoptera</taxon>
        <taxon>Endopterygota</taxon>
        <taxon>Lepidoptera</taxon>
        <taxon>Glossata</taxon>
        <taxon>Ditrysia</taxon>
        <taxon>Papilionoidea</taxon>
        <taxon>Nymphalidae</taxon>
        <taxon>Satyrinae</taxon>
        <taxon>Satyrini</taxon>
        <taxon>Parargina</taxon>
        <taxon>Pararge</taxon>
    </lineage>
</organism>
<keyword evidence="2" id="KW-0677">Repeat</keyword>
<accession>A0A8S4QGA9</accession>
<keyword evidence="1" id="KW-0479">Metal-binding</keyword>
<dbReference type="AlphaFoldDB" id="A0A8S4QGA9"/>
<dbReference type="PANTHER" id="PTHR24379">
    <property type="entry name" value="KRAB AND ZINC FINGER DOMAIN-CONTAINING"/>
    <property type="match status" value="1"/>
</dbReference>
<feature type="domain" description="C2H2-type" evidence="6">
    <location>
        <begin position="74"/>
        <end position="102"/>
    </location>
</feature>
<feature type="domain" description="C2H2-type" evidence="6">
    <location>
        <begin position="279"/>
        <end position="306"/>
    </location>
</feature>
<evidence type="ECO:0000256" key="1">
    <source>
        <dbReference type="ARBA" id="ARBA00022723"/>
    </source>
</evidence>
<evidence type="ECO:0000313" key="7">
    <source>
        <dbReference type="EMBL" id="CAH2208938.1"/>
    </source>
</evidence>
<dbReference type="InterPro" id="IPR036236">
    <property type="entry name" value="Znf_C2H2_sf"/>
</dbReference>
<dbReference type="Gene3D" id="3.30.160.60">
    <property type="entry name" value="Classic Zinc Finger"/>
    <property type="match status" value="2"/>
</dbReference>
<evidence type="ECO:0000313" key="8">
    <source>
        <dbReference type="Proteomes" id="UP000838756"/>
    </source>
</evidence>
<sequence>MNCIHSTVIKKISIDKDVPRSRKSTITLVAAPSPPNVKLVVTKKLKRDELRDNMKEIFLNTNATPIRSKAGKGYACCFCADQFPEPSDLKKHTIKDHDERSKANFMNGVPFNDLYVKLDITDLKCACGLKLQSIEDLVKHLEVKHDKFMHTNFVKHVVPFKFNDVLRCAVCMTEFNHFKLLMEHMNVHFRNHVCEVCGAGFVKRKTLTAHCHRHEKGSYPCKVCAKVFNSRVGKMEHERAIHVYGNRRNKCGYCGEKFKDYTKKNDHEVKVHGVKPLVLKCNVCEKVYDNQRSLTVHSKTHVVQWK</sequence>
<evidence type="ECO:0000256" key="4">
    <source>
        <dbReference type="ARBA" id="ARBA00022833"/>
    </source>
</evidence>
<name>A0A8S4QGA9_9NEOP</name>
<feature type="domain" description="C2H2-type" evidence="6">
    <location>
        <begin position="219"/>
        <end position="242"/>
    </location>
</feature>
<reference evidence="7" key="1">
    <citation type="submission" date="2022-03" db="EMBL/GenBank/DDBJ databases">
        <authorList>
            <person name="Lindestad O."/>
        </authorList>
    </citation>
    <scope>NUCLEOTIDE SEQUENCE</scope>
</reference>
<dbReference type="Proteomes" id="UP000838756">
    <property type="component" value="Unassembled WGS sequence"/>
</dbReference>
<dbReference type="PROSITE" id="PS50157">
    <property type="entry name" value="ZINC_FINGER_C2H2_2"/>
    <property type="match status" value="4"/>
</dbReference>
<dbReference type="PANTHER" id="PTHR24379:SF121">
    <property type="entry name" value="C2H2-TYPE DOMAIN-CONTAINING PROTEIN"/>
    <property type="match status" value="1"/>
</dbReference>
<dbReference type="Pfam" id="PF00096">
    <property type="entry name" value="zf-C2H2"/>
    <property type="match status" value="1"/>
</dbReference>
<dbReference type="InterPro" id="IPR013087">
    <property type="entry name" value="Znf_C2H2_type"/>
</dbReference>
<comment type="caution">
    <text evidence="7">The sequence shown here is derived from an EMBL/GenBank/DDBJ whole genome shotgun (WGS) entry which is preliminary data.</text>
</comment>
<dbReference type="PROSITE" id="PS00028">
    <property type="entry name" value="ZINC_FINGER_C2H2_1"/>
    <property type="match status" value="6"/>
</dbReference>
<evidence type="ECO:0000256" key="5">
    <source>
        <dbReference type="PROSITE-ProRule" id="PRU00042"/>
    </source>
</evidence>
<keyword evidence="4" id="KW-0862">Zinc</keyword>